<feature type="compositionally biased region" description="Gly residues" evidence="1">
    <location>
        <begin position="68"/>
        <end position="92"/>
    </location>
</feature>
<reference evidence="2" key="2">
    <citation type="submission" date="2018-04" db="EMBL/GenBank/DDBJ databases">
        <title>OnivRS2 (Oryza nivara Reference Sequence Version 2).</title>
        <authorList>
            <person name="Zhang J."/>
            <person name="Kudrna D."/>
            <person name="Lee S."/>
            <person name="Talag J."/>
            <person name="Rajasekar S."/>
            <person name="Welchert J."/>
            <person name="Hsing Y.-I."/>
            <person name="Wing R.A."/>
        </authorList>
    </citation>
    <scope>NUCLEOTIDE SEQUENCE [LARGE SCALE GENOMIC DNA]</scope>
    <source>
        <strain evidence="2">SL10</strain>
    </source>
</reference>
<feature type="region of interest" description="Disordered" evidence="1">
    <location>
        <begin position="1"/>
        <end position="24"/>
    </location>
</feature>
<accession>A0A0E0HED5</accession>
<evidence type="ECO:0000313" key="3">
    <source>
        <dbReference type="Proteomes" id="UP000006591"/>
    </source>
</evidence>
<name>A0A0E0HED5_ORYNI</name>
<sequence>MDGGAAGSGGETIASGGKWRRDHGCGWRRHGGLGRLAGGKEDGRIWPVRQRLSEVGLTQSMAGGRIGARGASGGGGRHGVRGAAGGDGGRLGTKGAARCIRWRRPAQRDEPRPVVKETTTVQGAAGGLAGGGRRCSGPTCQQSLNSGGASVHQRGLAGGEQRVKTQPGLGRANNDGSFPLLRALSGGRSRLTATGPVLAFSRTCVLALSVCG</sequence>
<protein>
    <submittedName>
        <fullName evidence="2">Uncharacterized protein</fullName>
    </submittedName>
</protein>
<feature type="compositionally biased region" description="Gly residues" evidence="1">
    <location>
        <begin position="1"/>
        <end position="10"/>
    </location>
</feature>
<dbReference type="EnsemblPlants" id="ONIVA05G16910.1">
    <property type="protein sequence ID" value="ONIVA05G16910.1"/>
    <property type="gene ID" value="ONIVA05G16910"/>
</dbReference>
<organism evidence="2">
    <name type="scientific">Oryza nivara</name>
    <name type="common">Indian wild rice</name>
    <name type="synonym">Oryza sativa f. spontanea</name>
    <dbReference type="NCBI Taxonomy" id="4536"/>
    <lineage>
        <taxon>Eukaryota</taxon>
        <taxon>Viridiplantae</taxon>
        <taxon>Streptophyta</taxon>
        <taxon>Embryophyta</taxon>
        <taxon>Tracheophyta</taxon>
        <taxon>Spermatophyta</taxon>
        <taxon>Magnoliopsida</taxon>
        <taxon>Liliopsida</taxon>
        <taxon>Poales</taxon>
        <taxon>Poaceae</taxon>
        <taxon>BOP clade</taxon>
        <taxon>Oryzoideae</taxon>
        <taxon>Oryzeae</taxon>
        <taxon>Oryzinae</taxon>
        <taxon>Oryza</taxon>
    </lineage>
</organism>
<feature type="region of interest" description="Disordered" evidence="1">
    <location>
        <begin position="68"/>
        <end position="93"/>
    </location>
</feature>
<evidence type="ECO:0000313" key="2">
    <source>
        <dbReference type="EnsemblPlants" id="ONIVA05G16910.1"/>
    </source>
</evidence>
<evidence type="ECO:0000256" key="1">
    <source>
        <dbReference type="SAM" id="MobiDB-lite"/>
    </source>
</evidence>
<dbReference type="AlphaFoldDB" id="A0A0E0HED5"/>
<reference evidence="2" key="1">
    <citation type="submission" date="2015-04" db="UniProtKB">
        <authorList>
            <consortium name="EnsemblPlants"/>
        </authorList>
    </citation>
    <scope>IDENTIFICATION</scope>
    <source>
        <strain evidence="2">SL10</strain>
    </source>
</reference>
<dbReference type="Proteomes" id="UP000006591">
    <property type="component" value="Chromosome 5"/>
</dbReference>
<dbReference type="HOGENOM" id="CLU_078076_1_0_1"/>
<proteinExistence type="predicted"/>
<keyword evidence="3" id="KW-1185">Reference proteome</keyword>
<dbReference type="Gramene" id="ONIVA05G16910.1">
    <property type="protein sequence ID" value="ONIVA05G16910.1"/>
    <property type="gene ID" value="ONIVA05G16910"/>
</dbReference>